<evidence type="ECO:0000256" key="1">
    <source>
        <dbReference type="SAM" id="MobiDB-lite"/>
    </source>
</evidence>
<organism evidence="2 3">
    <name type="scientific">Rhizopogon vesiculosus</name>
    <dbReference type="NCBI Taxonomy" id="180088"/>
    <lineage>
        <taxon>Eukaryota</taxon>
        <taxon>Fungi</taxon>
        <taxon>Dikarya</taxon>
        <taxon>Basidiomycota</taxon>
        <taxon>Agaricomycotina</taxon>
        <taxon>Agaricomycetes</taxon>
        <taxon>Agaricomycetidae</taxon>
        <taxon>Boletales</taxon>
        <taxon>Suillineae</taxon>
        <taxon>Rhizopogonaceae</taxon>
        <taxon>Rhizopogon</taxon>
    </lineage>
</organism>
<dbReference type="Proteomes" id="UP000183567">
    <property type="component" value="Unassembled WGS sequence"/>
</dbReference>
<evidence type="ECO:0008006" key="4">
    <source>
        <dbReference type="Google" id="ProtNLM"/>
    </source>
</evidence>
<reference evidence="2 3" key="1">
    <citation type="submission" date="2016-03" db="EMBL/GenBank/DDBJ databases">
        <title>Comparative genomics of the ectomycorrhizal sister species Rhizopogon vinicolor and Rhizopogon vesiculosus (Basidiomycota: Boletales) reveals a divergence of the mating type B locus.</title>
        <authorList>
            <person name="Mujic A.B."/>
            <person name="Kuo A."/>
            <person name="Tritt A."/>
            <person name="Lipzen A."/>
            <person name="Chen C."/>
            <person name="Johnson J."/>
            <person name="Sharma A."/>
            <person name="Barry K."/>
            <person name="Grigoriev I.V."/>
            <person name="Spatafora J.W."/>
        </authorList>
    </citation>
    <scope>NUCLEOTIDE SEQUENCE [LARGE SCALE GENOMIC DNA]</scope>
    <source>
        <strain evidence="2 3">AM-OR11-056</strain>
    </source>
</reference>
<sequence>LQITTGKVPWSEFEDEFDVVVKIGRGLVPLRPEECDIKDSLWEFIQQCWEFIPEDRPTSLSALDFAEIEFRATLRCSKFPTVLPSQGASSHTLVSVDHSPLIPSSPAPSRIPSPVATRDSRRLSILDQVVSVTVPWNNTGSVRPGASASLLSDAPASLTSSLDVTSALESDVVASSTTVPAMTFDRLSCRTPLSTSPKQPLSPALSSTSSDSSSIISTTATSAPFGLFNSIVIGSIDDTSASTRNTPMQLPSQSAWARRTPQSNSASAPLPRSQSPGPPHTTIAISHSGYPSALDQGVSGGVTVPRNDGGSVRPGLISIYYQHD</sequence>
<comment type="caution">
    <text evidence="2">The sequence shown here is derived from an EMBL/GenBank/DDBJ whole genome shotgun (WGS) entry which is preliminary data.</text>
</comment>
<feature type="non-terminal residue" evidence="2">
    <location>
        <position position="324"/>
    </location>
</feature>
<feature type="compositionally biased region" description="Polar residues" evidence="1">
    <location>
        <begin position="240"/>
        <end position="275"/>
    </location>
</feature>
<evidence type="ECO:0000313" key="3">
    <source>
        <dbReference type="Proteomes" id="UP000183567"/>
    </source>
</evidence>
<proteinExistence type="predicted"/>
<feature type="non-terminal residue" evidence="2">
    <location>
        <position position="1"/>
    </location>
</feature>
<name>A0A1J8PIY9_9AGAM</name>
<dbReference type="SUPFAM" id="SSF56112">
    <property type="entry name" value="Protein kinase-like (PK-like)"/>
    <property type="match status" value="1"/>
</dbReference>
<feature type="region of interest" description="Disordered" evidence="1">
    <location>
        <begin position="240"/>
        <end position="309"/>
    </location>
</feature>
<accession>A0A1J8PIY9</accession>
<dbReference type="STRING" id="180088.A0A1J8PIY9"/>
<feature type="region of interest" description="Disordered" evidence="1">
    <location>
        <begin position="190"/>
        <end position="216"/>
    </location>
</feature>
<feature type="compositionally biased region" description="Low complexity" evidence="1">
    <location>
        <begin position="201"/>
        <end position="216"/>
    </location>
</feature>
<dbReference type="OrthoDB" id="266718at2759"/>
<keyword evidence="3" id="KW-1185">Reference proteome</keyword>
<dbReference type="AlphaFoldDB" id="A0A1J8PIY9"/>
<dbReference type="Gene3D" id="1.10.510.10">
    <property type="entry name" value="Transferase(Phosphotransferase) domain 1"/>
    <property type="match status" value="1"/>
</dbReference>
<gene>
    <name evidence="2" type="ORF">AZE42_02447</name>
</gene>
<protein>
    <recommendedName>
        <fullName evidence="4">Serine-threonine/tyrosine-protein kinase catalytic domain-containing protein</fullName>
    </recommendedName>
</protein>
<dbReference type="EMBL" id="LVVM01006280">
    <property type="protein sequence ID" value="OJA08527.1"/>
    <property type="molecule type" value="Genomic_DNA"/>
</dbReference>
<evidence type="ECO:0000313" key="2">
    <source>
        <dbReference type="EMBL" id="OJA08527.1"/>
    </source>
</evidence>
<dbReference type="InterPro" id="IPR011009">
    <property type="entry name" value="Kinase-like_dom_sf"/>
</dbReference>